<dbReference type="Pfam" id="PF01638">
    <property type="entry name" value="HxlR"/>
    <property type="match status" value="1"/>
</dbReference>
<dbReference type="SUPFAM" id="SSF46785">
    <property type="entry name" value="Winged helix' DNA-binding domain"/>
    <property type="match status" value="1"/>
</dbReference>
<evidence type="ECO:0000313" key="6">
    <source>
        <dbReference type="EMBL" id="ARX85908.1"/>
    </source>
</evidence>
<gene>
    <name evidence="6" type="ORF">SMD44_05377</name>
</gene>
<evidence type="ECO:0000256" key="3">
    <source>
        <dbReference type="ARBA" id="ARBA00023163"/>
    </source>
</evidence>
<dbReference type="InterPro" id="IPR002577">
    <property type="entry name" value="HTH_HxlR"/>
</dbReference>
<dbReference type="PANTHER" id="PTHR33204:SF39">
    <property type="entry name" value="TRANSCRIPTIONAL REGULATORY PROTEIN"/>
    <property type="match status" value="1"/>
</dbReference>
<feature type="region of interest" description="Disordered" evidence="4">
    <location>
        <begin position="123"/>
        <end position="151"/>
    </location>
</feature>
<dbReference type="Gene3D" id="1.10.10.10">
    <property type="entry name" value="Winged helix-like DNA-binding domain superfamily/Winged helix DNA-binding domain"/>
    <property type="match status" value="1"/>
</dbReference>
<dbReference type="eggNOG" id="COG1733">
    <property type="taxonomic scope" value="Bacteria"/>
</dbReference>
<dbReference type="PROSITE" id="PS51118">
    <property type="entry name" value="HTH_HXLR"/>
    <property type="match status" value="1"/>
</dbReference>
<dbReference type="RefSeq" id="WP_087885562.1">
    <property type="nucleotide sequence ID" value="NZ_CP021748.1"/>
</dbReference>
<name>A0A1Z1WHP7_9ACTN</name>
<dbReference type="STRING" id="67267.GCA_000716675_04197"/>
<evidence type="ECO:0000256" key="2">
    <source>
        <dbReference type="ARBA" id="ARBA00023125"/>
    </source>
</evidence>
<keyword evidence="7" id="KW-1185">Reference proteome</keyword>
<dbReference type="Proteomes" id="UP000195880">
    <property type="component" value="Chromosome"/>
</dbReference>
<proteinExistence type="predicted"/>
<reference evidence="6 7" key="1">
    <citation type="submission" date="2017-05" db="EMBL/GenBank/DDBJ databases">
        <title>Streptomyces alboflavus Genome sequencing and assembly.</title>
        <authorList>
            <person name="Wang Y."/>
            <person name="Du B."/>
            <person name="Ding Y."/>
            <person name="Liu H."/>
            <person name="Hou Q."/>
            <person name="Liu K."/>
            <person name="Wang C."/>
            <person name="Yao L."/>
        </authorList>
    </citation>
    <scope>NUCLEOTIDE SEQUENCE [LARGE SCALE GENOMIC DNA]</scope>
    <source>
        <strain evidence="6 7">MDJK44</strain>
    </source>
</reference>
<dbReference type="KEGG" id="salf:SMD44_05377"/>
<evidence type="ECO:0000259" key="5">
    <source>
        <dbReference type="PROSITE" id="PS51118"/>
    </source>
</evidence>
<sequence>MSTRQIEGGADAAEVARTDALAREVFIGLANKWAILIVSSLGERTLRFTELRSALDGVSHKMLTQTLRGLERDGVVHRTVHPTVPPRVEYRLTDAGVALLRTIDGMCDWTHRYMAEIEAARSRFDAERPSPAPSRNWGSAPDPAPQTPEGL</sequence>
<dbReference type="PANTHER" id="PTHR33204">
    <property type="entry name" value="TRANSCRIPTIONAL REGULATOR, MARR FAMILY"/>
    <property type="match status" value="1"/>
</dbReference>
<feature type="domain" description="HTH hxlR-type" evidence="5">
    <location>
        <begin position="18"/>
        <end position="118"/>
    </location>
</feature>
<protein>
    <submittedName>
        <fullName evidence="6">HxlR family transcriptional regulator</fullName>
    </submittedName>
</protein>
<organism evidence="6 7">
    <name type="scientific">Streptomyces alboflavus</name>
    <dbReference type="NCBI Taxonomy" id="67267"/>
    <lineage>
        <taxon>Bacteria</taxon>
        <taxon>Bacillati</taxon>
        <taxon>Actinomycetota</taxon>
        <taxon>Actinomycetes</taxon>
        <taxon>Kitasatosporales</taxon>
        <taxon>Streptomycetaceae</taxon>
        <taxon>Streptomyces</taxon>
    </lineage>
</organism>
<keyword evidence="1" id="KW-0805">Transcription regulation</keyword>
<dbReference type="EMBL" id="CP021748">
    <property type="protein sequence ID" value="ARX85908.1"/>
    <property type="molecule type" value="Genomic_DNA"/>
</dbReference>
<dbReference type="InterPro" id="IPR036388">
    <property type="entry name" value="WH-like_DNA-bd_sf"/>
</dbReference>
<dbReference type="OrthoDB" id="370168at2"/>
<dbReference type="InterPro" id="IPR036390">
    <property type="entry name" value="WH_DNA-bd_sf"/>
</dbReference>
<keyword evidence="2" id="KW-0238">DNA-binding</keyword>
<evidence type="ECO:0000313" key="7">
    <source>
        <dbReference type="Proteomes" id="UP000195880"/>
    </source>
</evidence>
<dbReference type="GO" id="GO:0003677">
    <property type="term" value="F:DNA binding"/>
    <property type="evidence" value="ECO:0007669"/>
    <property type="project" value="UniProtKB-KW"/>
</dbReference>
<feature type="compositionally biased region" description="Pro residues" evidence="4">
    <location>
        <begin position="142"/>
        <end position="151"/>
    </location>
</feature>
<accession>A0A1Z1WHP7</accession>
<evidence type="ECO:0000256" key="4">
    <source>
        <dbReference type="SAM" id="MobiDB-lite"/>
    </source>
</evidence>
<keyword evidence="3" id="KW-0804">Transcription</keyword>
<evidence type="ECO:0000256" key="1">
    <source>
        <dbReference type="ARBA" id="ARBA00023015"/>
    </source>
</evidence>
<dbReference type="AlphaFoldDB" id="A0A1Z1WHP7"/>